<gene>
    <name evidence="1" type="ORF">C2L64_13075</name>
</gene>
<accession>A0AAN1J9E9</accession>
<dbReference type="AlphaFoldDB" id="A0AAN1J9E9"/>
<dbReference type="Proteomes" id="UP000236649">
    <property type="component" value="Chromosome 1"/>
</dbReference>
<organism evidence="1 2">
    <name type="scientific">Paraburkholderia hospita</name>
    <dbReference type="NCBI Taxonomy" id="169430"/>
    <lineage>
        <taxon>Bacteria</taxon>
        <taxon>Pseudomonadati</taxon>
        <taxon>Pseudomonadota</taxon>
        <taxon>Betaproteobacteria</taxon>
        <taxon>Burkholderiales</taxon>
        <taxon>Burkholderiaceae</taxon>
        <taxon>Paraburkholderia</taxon>
    </lineage>
</organism>
<dbReference type="KEGG" id="phs:C2L64_13075"/>
<proteinExistence type="predicted"/>
<sequence>MNTAQHSLRALVDKWLAPTAATPAHVTRFSRMSSNQRRYVCVETTRRTGMAIFFFRHDDGWCVFPPSTQGPTIGASARTSAG</sequence>
<dbReference type="EMBL" id="CP026105">
    <property type="protein sequence ID" value="AUT69138.1"/>
    <property type="molecule type" value="Genomic_DNA"/>
</dbReference>
<evidence type="ECO:0000313" key="1">
    <source>
        <dbReference type="EMBL" id="AUT69138.1"/>
    </source>
</evidence>
<name>A0AAN1J9E9_9BURK</name>
<protein>
    <submittedName>
        <fullName evidence="1">Uncharacterized protein</fullName>
    </submittedName>
</protein>
<reference evidence="1 2" key="1">
    <citation type="submission" date="2018-01" db="EMBL/GenBank/DDBJ databases">
        <title>Species boundaries and ecological features among Paraburkholderia terrae DSMZ17804T, P. hospita DSMZ17164T and P. caribensis DSMZ13236T.</title>
        <authorList>
            <person name="Pratama A.A."/>
        </authorList>
    </citation>
    <scope>NUCLEOTIDE SEQUENCE [LARGE SCALE GENOMIC DNA]</scope>
    <source>
        <strain evidence="1 2">DSM 17164</strain>
    </source>
</reference>
<evidence type="ECO:0000313" key="2">
    <source>
        <dbReference type="Proteomes" id="UP000236649"/>
    </source>
</evidence>